<dbReference type="AlphaFoldDB" id="A0A1G6E0R6"/>
<keyword evidence="1 3" id="KW-0963">Cytoplasm</keyword>
<evidence type="ECO:0000259" key="6">
    <source>
        <dbReference type="Pfam" id="PF17384"/>
    </source>
</evidence>
<dbReference type="Gene3D" id="3.30.300.70">
    <property type="entry name" value="RimP-like superfamily, N-terminal"/>
    <property type="match status" value="1"/>
</dbReference>
<evidence type="ECO:0000256" key="2">
    <source>
        <dbReference type="ARBA" id="ARBA00022517"/>
    </source>
</evidence>
<dbReference type="InterPro" id="IPR035956">
    <property type="entry name" value="RimP_N_sf"/>
</dbReference>
<accession>A0A1G6E0R6</accession>
<dbReference type="Gene3D" id="2.30.30.180">
    <property type="entry name" value="Ribosome maturation factor RimP, C-terminal domain"/>
    <property type="match status" value="1"/>
</dbReference>
<dbReference type="InterPro" id="IPR028989">
    <property type="entry name" value="RimP_N"/>
</dbReference>
<dbReference type="Pfam" id="PF17384">
    <property type="entry name" value="DUF150_C"/>
    <property type="match status" value="1"/>
</dbReference>
<dbReference type="InterPro" id="IPR003728">
    <property type="entry name" value="Ribosome_maturation_RimP"/>
</dbReference>
<name>A0A1G6E0R6_9HYPH</name>
<keyword evidence="2 3" id="KW-0690">Ribosome biogenesis</keyword>
<evidence type="ECO:0000256" key="4">
    <source>
        <dbReference type="SAM" id="MobiDB-lite"/>
    </source>
</evidence>
<feature type="domain" description="Ribosome maturation factor RimP N-terminal" evidence="5">
    <location>
        <begin position="23"/>
        <end position="95"/>
    </location>
</feature>
<comment type="similarity">
    <text evidence="3">Belongs to the RimP family.</text>
</comment>
<dbReference type="SUPFAM" id="SSF75420">
    <property type="entry name" value="YhbC-like, N-terminal domain"/>
    <property type="match status" value="1"/>
</dbReference>
<dbReference type="Pfam" id="PF02576">
    <property type="entry name" value="RimP_N"/>
    <property type="match status" value="1"/>
</dbReference>
<comment type="function">
    <text evidence="3">Required for maturation of 30S ribosomal subunits.</text>
</comment>
<proteinExistence type="inferred from homology"/>
<dbReference type="SUPFAM" id="SSF74942">
    <property type="entry name" value="YhbC-like, C-terminal domain"/>
    <property type="match status" value="1"/>
</dbReference>
<feature type="region of interest" description="Disordered" evidence="4">
    <location>
        <begin position="179"/>
        <end position="200"/>
    </location>
</feature>
<evidence type="ECO:0000256" key="1">
    <source>
        <dbReference type="ARBA" id="ARBA00022490"/>
    </source>
</evidence>
<organism evidence="7 8">
    <name type="scientific">Bauldia litoralis</name>
    <dbReference type="NCBI Taxonomy" id="665467"/>
    <lineage>
        <taxon>Bacteria</taxon>
        <taxon>Pseudomonadati</taxon>
        <taxon>Pseudomonadota</taxon>
        <taxon>Alphaproteobacteria</taxon>
        <taxon>Hyphomicrobiales</taxon>
        <taxon>Kaistiaceae</taxon>
        <taxon>Bauldia</taxon>
    </lineage>
</organism>
<dbReference type="InterPro" id="IPR036847">
    <property type="entry name" value="RimP_C_sf"/>
</dbReference>
<dbReference type="NCBIfam" id="NF000932">
    <property type="entry name" value="PRK00092.2-5"/>
    <property type="match status" value="1"/>
</dbReference>
<dbReference type="PANTHER" id="PTHR33867">
    <property type="entry name" value="RIBOSOME MATURATION FACTOR RIMP"/>
    <property type="match status" value="1"/>
</dbReference>
<evidence type="ECO:0000259" key="5">
    <source>
        <dbReference type="Pfam" id="PF02576"/>
    </source>
</evidence>
<dbReference type="EMBL" id="FMXQ01000009">
    <property type="protein sequence ID" value="SDB50968.1"/>
    <property type="molecule type" value="Genomic_DNA"/>
</dbReference>
<dbReference type="HAMAP" id="MF_01077">
    <property type="entry name" value="RimP"/>
    <property type="match status" value="1"/>
</dbReference>
<protein>
    <recommendedName>
        <fullName evidence="3">Ribosome maturation factor RimP</fullName>
    </recommendedName>
</protein>
<dbReference type="RefSeq" id="WP_090879237.1">
    <property type="nucleotide sequence ID" value="NZ_FMXQ01000009.1"/>
</dbReference>
<dbReference type="OrthoDB" id="9805006at2"/>
<dbReference type="STRING" id="665467.SAMN02982931_04007"/>
<dbReference type="CDD" id="cd01734">
    <property type="entry name" value="YlxS_C"/>
    <property type="match status" value="1"/>
</dbReference>
<gene>
    <name evidence="3" type="primary">rimP</name>
    <name evidence="7" type="ORF">SAMN02982931_04007</name>
</gene>
<evidence type="ECO:0000256" key="3">
    <source>
        <dbReference type="HAMAP-Rule" id="MF_01077"/>
    </source>
</evidence>
<evidence type="ECO:0000313" key="7">
    <source>
        <dbReference type="EMBL" id="SDB50968.1"/>
    </source>
</evidence>
<sequence length="200" mass="21541">MAEESSEPRIVTESGLEARVAHIVEPTVSGLGYRLVRIKLSAMNGQTLQVMAERPDGTMTVEDCERLSRDLSPALDVDDPIDGAYHLEVSSPGIDRPLVRRSDFERYAGHVAKVELIRPANGRKRFRGALAGLEGDAARIAVDKPVDGETTVLLPLADIAEAKLVLTDELIRETLAAEKHAAAATDEDPNNTDADPASAH</sequence>
<dbReference type="InterPro" id="IPR028998">
    <property type="entry name" value="RimP_C"/>
</dbReference>
<reference evidence="7 8" key="1">
    <citation type="submission" date="2016-10" db="EMBL/GenBank/DDBJ databases">
        <authorList>
            <person name="de Groot N.N."/>
        </authorList>
    </citation>
    <scope>NUCLEOTIDE SEQUENCE [LARGE SCALE GENOMIC DNA]</scope>
    <source>
        <strain evidence="7 8">ATCC 35022</strain>
    </source>
</reference>
<keyword evidence="8" id="KW-1185">Reference proteome</keyword>
<dbReference type="GO" id="GO:0006412">
    <property type="term" value="P:translation"/>
    <property type="evidence" value="ECO:0007669"/>
    <property type="project" value="TreeGrafter"/>
</dbReference>
<comment type="subcellular location">
    <subcellularLocation>
        <location evidence="3">Cytoplasm</location>
    </subcellularLocation>
</comment>
<feature type="domain" description="Ribosome maturation factor RimP C-terminal" evidence="6">
    <location>
        <begin position="98"/>
        <end position="167"/>
    </location>
</feature>
<dbReference type="GO" id="GO:0000028">
    <property type="term" value="P:ribosomal small subunit assembly"/>
    <property type="evidence" value="ECO:0007669"/>
    <property type="project" value="TreeGrafter"/>
</dbReference>
<dbReference type="PANTHER" id="PTHR33867:SF1">
    <property type="entry name" value="RIBOSOME MATURATION FACTOR RIMP"/>
    <property type="match status" value="1"/>
</dbReference>
<dbReference type="GO" id="GO:0005829">
    <property type="term" value="C:cytosol"/>
    <property type="evidence" value="ECO:0007669"/>
    <property type="project" value="TreeGrafter"/>
</dbReference>
<dbReference type="Proteomes" id="UP000199071">
    <property type="component" value="Unassembled WGS sequence"/>
</dbReference>
<evidence type="ECO:0000313" key="8">
    <source>
        <dbReference type="Proteomes" id="UP000199071"/>
    </source>
</evidence>